<evidence type="ECO:0000313" key="1">
    <source>
        <dbReference type="EMBL" id="CAF5047312.1"/>
    </source>
</evidence>
<protein>
    <submittedName>
        <fullName evidence="2">Uncharacterized protein</fullName>
    </submittedName>
</protein>
<organism evidence="2 3">
    <name type="scientific">Rotaria magnacalcarata</name>
    <dbReference type="NCBI Taxonomy" id="392030"/>
    <lineage>
        <taxon>Eukaryota</taxon>
        <taxon>Metazoa</taxon>
        <taxon>Spiralia</taxon>
        <taxon>Gnathifera</taxon>
        <taxon>Rotifera</taxon>
        <taxon>Eurotatoria</taxon>
        <taxon>Bdelloidea</taxon>
        <taxon>Philodinida</taxon>
        <taxon>Philodinidae</taxon>
        <taxon>Rotaria</taxon>
    </lineage>
</organism>
<gene>
    <name evidence="1" type="ORF">BYL167_LOCUS57642</name>
    <name evidence="2" type="ORF">GIL414_LOCUS72238</name>
</gene>
<feature type="non-terminal residue" evidence="2">
    <location>
        <position position="1"/>
    </location>
</feature>
<dbReference type="EMBL" id="CAJOBH010225278">
    <property type="protein sequence ID" value="CAF5047312.1"/>
    <property type="molecule type" value="Genomic_DNA"/>
</dbReference>
<evidence type="ECO:0000313" key="3">
    <source>
        <dbReference type="Proteomes" id="UP000681720"/>
    </source>
</evidence>
<reference evidence="2" key="1">
    <citation type="submission" date="2021-02" db="EMBL/GenBank/DDBJ databases">
        <authorList>
            <person name="Nowell W R."/>
        </authorList>
    </citation>
    <scope>NUCLEOTIDE SEQUENCE</scope>
</reference>
<dbReference type="Proteomes" id="UP000681967">
    <property type="component" value="Unassembled WGS sequence"/>
</dbReference>
<accession>A0A8S3HTP3</accession>
<name>A0A8S3HTP3_9BILA</name>
<dbReference type="Proteomes" id="UP000681720">
    <property type="component" value="Unassembled WGS sequence"/>
</dbReference>
<dbReference type="AlphaFoldDB" id="A0A8S3HTP3"/>
<dbReference type="EMBL" id="CAJOBJ010335949">
    <property type="protein sequence ID" value="CAF5188923.1"/>
    <property type="molecule type" value="Genomic_DNA"/>
</dbReference>
<evidence type="ECO:0000313" key="2">
    <source>
        <dbReference type="EMBL" id="CAF5188923.1"/>
    </source>
</evidence>
<comment type="caution">
    <text evidence="2">The sequence shown here is derived from an EMBL/GenBank/DDBJ whole genome shotgun (WGS) entry which is preliminary data.</text>
</comment>
<sequence length="95" mass="11211">NFSVKSFLKRCEKISIINSIKSRGGQIGDYQFYFPQHHKNHKETYNYPKDHINELNLTEIDIEIIIKNAFEEAKNLSTFTRTILNRSSSKIIDYN</sequence>
<proteinExistence type="predicted"/>